<sequence>MSLTVILSRVRSSSRIIPRNLKGPPSLSTPAGRYRKLGLSTNIYRIAHHTSGSGHPFQVRHFSIRSSLRPSIFRILSKARSLTFRPSVRTHTLLVKMAQTGSSEEDYQTSIHAY</sequence>
<accession>A0A177AML8</accession>
<organism evidence="1">
    <name type="scientific">Pseudogymnoascus destructans</name>
    <dbReference type="NCBI Taxonomy" id="655981"/>
    <lineage>
        <taxon>Eukaryota</taxon>
        <taxon>Fungi</taxon>
        <taxon>Dikarya</taxon>
        <taxon>Ascomycota</taxon>
        <taxon>Pezizomycotina</taxon>
        <taxon>Leotiomycetes</taxon>
        <taxon>Thelebolales</taxon>
        <taxon>Thelebolaceae</taxon>
        <taxon>Pseudogymnoascus</taxon>
    </lineage>
</organism>
<name>A0A177AML8_9PEZI</name>
<dbReference type="AlphaFoldDB" id="A0A177AML8"/>
<reference evidence="1" key="1">
    <citation type="submission" date="2016-03" db="EMBL/GenBank/DDBJ databases">
        <title>Updated assembly of Pseudogymnoascus destructans, the fungus causing white-nose syndrome of bats.</title>
        <authorList>
            <person name="Palmer J.M."/>
            <person name="Drees K.P."/>
            <person name="Foster J.T."/>
            <person name="Lindner D.L."/>
        </authorList>
    </citation>
    <scope>NUCLEOTIDE SEQUENCE [LARGE SCALE GENOMIC DNA]</scope>
    <source>
        <strain evidence="1">20631-21</strain>
    </source>
</reference>
<dbReference type="GeneID" id="36284362"/>
<proteinExistence type="predicted"/>
<dbReference type="EMBL" id="KV441387">
    <property type="protein sequence ID" value="OAF62414.1"/>
    <property type="molecule type" value="Genomic_DNA"/>
</dbReference>
<protein>
    <submittedName>
        <fullName evidence="1">Uncharacterized protein</fullName>
    </submittedName>
</protein>
<gene>
    <name evidence="1" type="ORF">VC83_01271</name>
</gene>
<evidence type="ECO:0000313" key="1">
    <source>
        <dbReference type="EMBL" id="OAF62414.1"/>
    </source>
</evidence>
<dbReference type="Proteomes" id="UP000077154">
    <property type="component" value="Unassembled WGS sequence"/>
</dbReference>
<dbReference type="RefSeq" id="XP_024327686.1">
    <property type="nucleotide sequence ID" value="XM_024464954.1"/>
</dbReference>
<dbReference type="VEuPathDB" id="FungiDB:GMDG_00505"/>